<dbReference type="SUPFAM" id="SSF53659">
    <property type="entry name" value="Isocitrate/Isopropylmalate dehydrogenase-like"/>
    <property type="match status" value="1"/>
</dbReference>
<dbReference type="GO" id="GO:0051287">
    <property type="term" value="F:NAD binding"/>
    <property type="evidence" value="ECO:0007669"/>
    <property type="project" value="InterPro"/>
</dbReference>
<dbReference type="Gene3D" id="3.40.718.10">
    <property type="entry name" value="Isopropylmalate Dehydrogenase"/>
    <property type="match status" value="1"/>
</dbReference>
<dbReference type="GO" id="GO:0006102">
    <property type="term" value="P:isocitrate metabolic process"/>
    <property type="evidence" value="ECO:0007669"/>
    <property type="project" value="TreeGrafter"/>
</dbReference>
<evidence type="ECO:0000313" key="5">
    <source>
        <dbReference type="Proteomes" id="UP000243406"/>
    </source>
</evidence>
<dbReference type="PANTHER" id="PTHR11835:SF34">
    <property type="entry name" value="ISOCITRATE DEHYDROGENASE [NAD] SUBUNIT ALPHA, MITOCHONDRIAL"/>
    <property type="match status" value="1"/>
</dbReference>
<sequence length="334" mass="36564">MYKITVIPGDGIGEEVTQSVIQMVDSLNLPIEWEIVSAGLNTYNNTGELLPESALNSIETNKIVLKGPITTPIGYGFKSINVTLRTKYNLYANIRPVKNLGVIDSKYKNIDLVIFRENTEDLYAGIEEKISDNECHSLKIITKSATLKIAHEAFKYAQSMNKTKVTVVTKANIMKLTDGLFLNTVREVALDYPNIELEELLIDNMCMQLVLNPSRYQIILTSNLYGDILSDLCAGLIGGLGLVPSANIGKDIALFEAVHGSALDIAGANKANPTALALSAAMMLDYIGENLAAKKLKNALNEVLCYEDNFTYDLGGNLSTSDFTQKVIETIQTL</sequence>
<reference evidence="5" key="1">
    <citation type="submission" date="2017-02" db="EMBL/GenBank/DDBJ databases">
        <authorList>
            <person name="Varghese N."/>
            <person name="Submissions S."/>
        </authorList>
    </citation>
    <scope>NUCLEOTIDE SEQUENCE [LARGE SCALE GENOMIC DNA]</scope>
    <source>
        <strain evidence="5">ATCC 35199</strain>
    </source>
</reference>
<dbReference type="InterPro" id="IPR024084">
    <property type="entry name" value="IsoPropMal-DH-like_dom"/>
</dbReference>
<dbReference type="AlphaFoldDB" id="A0A1T5CMF4"/>
<dbReference type="GO" id="GO:0006099">
    <property type="term" value="P:tricarboxylic acid cycle"/>
    <property type="evidence" value="ECO:0007669"/>
    <property type="project" value="TreeGrafter"/>
</dbReference>
<evidence type="ECO:0000256" key="1">
    <source>
        <dbReference type="ARBA" id="ARBA00007769"/>
    </source>
</evidence>
<feature type="domain" description="Isopropylmalate dehydrogenase-like" evidence="3">
    <location>
        <begin position="3"/>
        <end position="327"/>
    </location>
</feature>
<gene>
    <name evidence="4" type="ORF">SAMN02745120_2283</name>
</gene>
<dbReference type="InterPro" id="IPR019818">
    <property type="entry name" value="IsoCit/isopropylmalate_DH_CS"/>
</dbReference>
<dbReference type="EMBL" id="FUYN01000005">
    <property type="protein sequence ID" value="SKB60627.1"/>
    <property type="molecule type" value="Genomic_DNA"/>
</dbReference>
<dbReference type="GO" id="GO:0000287">
    <property type="term" value="F:magnesium ion binding"/>
    <property type="evidence" value="ECO:0007669"/>
    <property type="project" value="InterPro"/>
</dbReference>
<keyword evidence="5" id="KW-1185">Reference proteome</keyword>
<organism evidence="4 5">
    <name type="scientific">Acetoanaerobium noterae</name>
    <dbReference type="NCBI Taxonomy" id="745369"/>
    <lineage>
        <taxon>Bacteria</taxon>
        <taxon>Bacillati</taxon>
        <taxon>Bacillota</taxon>
        <taxon>Clostridia</taxon>
        <taxon>Peptostreptococcales</taxon>
        <taxon>Filifactoraceae</taxon>
        <taxon>Acetoanaerobium</taxon>
    </lineage>
</organism>
<dbReference type="PROSITE" id="PS00470">
    <property type="entry name" value="IDH_IMDH"/>
    <property type="match status" value="1"/>
</dbReference>
<keyword evidence="2" id="KW-0560">Oxidoreductase</keyword>
<dbReference type="OrthoDB" id="9806254at2"/>
<proteinExistence type="inferred from homology"/>
<evidence type="ECO:0000259" key="3">
    <source>
        <dbReference type="SMART" id="SM01329"/>
    </source>
</evidence>
<comment type="similarity">
    <text evidence="1">Belongs to the isocitrate and isopropylmalate dehydrogenases family.</text>
</comment>
<dbReference type="SMART" id="SM01329">
    <property type="entry name" value="Iso_dh"/>
    <property type="match status" value="1"/>
</dbReference>
<dbReference type="Proteomes" id="UP000243406">
    <property type="component" value="Unassembled WGS sequence"/>
</dbReference>
<dbReference type="GO" id="GO:0004449">
    <property type="term" value="F:isocitrate dehydrogenase (NAD+) activity"/>
    <property type="evidence" value="ECO:0007669"/>
    <property type="project" value="TreeGrafter"/>
</dbReference>
<dbReference type="RefSeq" id="WP_013361456.1">
    <property type="nucleotide sequence ID" value="NZ_FUYN01000005.1"/>
</dbReference>
<dbReference type="PANTHER" id="PTHR11835">
    <property type="entry name" value="DECARBOXYLATING DEHYDROGENASES-ISOCITRATE, ISOPROPYLMALATE, TARTRATE"/>
    <property type="match status" value="1"/>
</dbReference>
<name>A0A1T5CMF4_9FIRM</name>
<dbReference type="Pfam" id="PF00180">
    <property type="entry name" value="Iso_dh"/>
    <property type="match status" value="1"/>
</dbReference>
<protein>
    <submittedName>
        <fullName evidence="4">Isocitrate dehydrogenase (NAD+)</fullName>
    </submittedName>
</protein>
<evidence type="ECO:0000313" key="4">
    <source>
        <dbReference type="EMBL" id="SKB60627.1"/>
    </source>
</evidence>
<accession>A0A1T5CMF4</accession>
<evidence type="ECO:0000256" key="2">
    <source>
        <dbReference type="ARBA" id="ARBA00023002"/>
    </source>
</evidence>